<sequence>MHMAYSWCYSGAGGTLALWRGCLLVGGRQWQLVEHHIQHSSVNAPWHRATPSTGTTAFLHTPSHLTCLPWRVSAGGCQTTSSAGLPLLCCTAQAYPFHVPPVLHGSSLEYEVWDVCDGEGWDRLMALFPSTPNDESRLLLTLSLLKVKSSAFMTRMEGWHGVWEVAALSLNSSSPHGMFTASTLRALIAAQVASFRGSRQERAGRFAAGAAAIAALWCALRHPHASVALSPTKLVGRQPSLSGGADATATAKNADTPAALAMDPGTPAREDQLLHSFLQLGGMRSLVVSLRDLRALLTDQEACRQLAASARRDHASLAASWTVGCLWKLLCFAVPREALAADCAKHLEHSRLSASPRPLPAMLTPASPDNPPFARSPGQGTSFSPKLASGWRSPTLGRRGVSASSPERRARIADRPSSAAFATGRPVMSPSPRRSRLQALERPGSGKSSDRVQVAERAGWFTARESEERRSRATGAGGVLAASPGRGAGMAEAGGETGSTPGSQAVAGQLLGVTPEEVWSALLHAAALPAWLLAPLPPHDLLPMAWDRALRVIQQNFK</sequence>
<dbReference type="EMBL" id="BLLF01000061">
    <property type="protein sequence ID" value="GFH06877.1"/>
    <property type="molecule type" value="Genomic_DNA"/>
</dbReference>
<keyword evidence="4" id="KW-1185">Reference proteome</keyword>
<reference evidence="3 4" key="1">
    <citation type="submission" date="2020-02" db="EMBL/GenBank/DDBJ databases">
        <title>Draft genome sequence of Haematococcus lacustris strain NIES-144.</title>
        <authorList>
            <person name="Morimoto D."/>
            <person name="Nakagawa S."/>
            <person name="Yoshida T."/>
            <person name="Sawayama S."/>
        </authorList>
    </citation>
    <scope>NUCLEOTIDE SEQUENCE [LARGE SCALE GENOMIC DNA]</scope>
    <source>
        <strain evidence="3 4">NIES-144</strain>
    </source>
</reference>
<evidence type="ECO:0000313" key="4">
    <source>
        <dbReference type="Proteomes" id="UP000485058"/>
    </source>
</evidence>
<keyword evidence="2" id="KW-0732">Signal</keyword>
<feature type="region of interest" description="Disordered" evidence="1">
    <location>
        <begin position="350"/>
        <end position="501"/>
    </location>
</feature>
<evidence type="ECO:0000313" key="3">
    <source>
        <dbReference type="EMBL" id="GFH06877.1"/>
    </source>
</evidence>
<gene>
    <name evidence="3" type="ORF">HaLaN_01592</name>
</gene>
<feature type="chain" id="PRO_5025330549" evidence="2">
    <location>
        <begin position="18"/>
        <end position="558"/>
    </location>
</feature>
<comment type="caution">
    <text evidence="3">The sequence shown here is derived from an EMBL/GenBank/DDBJ whole genome shotgun (WGS) entry which is preliminary data.</text>
</comment>
<evidence type="ECO:0000256" key="1">
    <source>
        <dbReference type="SAM" id="MobiDB-lite"/>
    </source>
</evidence>
<dbReference type="Proteomes" id="UP000485058">
    <property type="component" value="Unassembled WGS sequence"/>
</dbReference>
<evidence type="ECO:0000256" key="2">
    <source>
        <dbReference type="SAM" id="SignalP"/>
    </source>
</evidence>
<organism evidence="3 4">
    <name type="scientific">Haematococcus lacustris</name>
    <name type="common">Green alga</name>
    <name type="synonym">Haematococcus pluvialis</name>
    <dbReference type="NCBI Taxonomy" id="44745"/>
    <lineage>
        <taxon>Eukaryota</taxon>
        <taxon>Viridiplantae</taxon>
        <taxon>Chlorophyta</taxon>
        <taxon>core chlorophytes</taxon>
        <taxon>Chlorophyceae</taxon>
        <taxon>CS clade</taxon>
        <taxon>Chlamydomonadales</taxon>
        <taxon>Haematococcaceae</taxon>
        <taxon>Haematococcus</taxon>
    </lineage>
</organism>
<dbReference type="AlphaFoldDB" id="A0A699Y9I9"/>
<name>A0A699Y9I9_HAELA</name>
<feature type="non-terminal residue" evidence="3">
    <location>
        <position position="558"/>
    </location>
</feature>
<accession>A0A699Y9I9</accession>
<feature type="signal peptide" evidence="2">
    <location>
        <begin position="1"/>
        <end position="17"/>
    </location>
</feature>
<proteinExistence type="predicted"/>
<protein>
    <submittedName>
        <fullName evidence="3">Uncharacterized protein</fullName>
    </submittedName>
</protein>